<protein>
    <submittedName>
        <fullName evidence="1">(northern house mosquito) hypothetical protein</fullName>
    </submittedName>
</protein>
<accession>A0A8D8BH66</accession>
<reference evidence="1" key="1">
    <citation type="submission" date="2021-05" db="EMBL/GenBank/DDBJ databases">
        <authorList>
            <person name="Alioto T."/>
            <person name="Alioto T."/>
            <person name="Gomez Garrido J."/>
        </authorList>
    </citation>
    <scope>NUCLEOTIDE SEQUENCE</scope>
</reference>
<organism evidence="1">
    <name type="scientific">Culex pipiens</name>
    <name type="common">House mosquito</name>
    <dbReference type="NCBI Taxonomy" id="7175"/>
    <lineage>
        <taxon>Eukaryota</taxon>
        <taxon>Metazoa</taxon>
        <taxon>Ecdysozoa</taxon>
        <taxon>Arthropoda</taxon>
        <taxon>Hexapoda</taxon>
        <taxon>Insecta</taxon>
        <taxon>Pterygota</taxon>
        <taxon>Neoptera</taxon>
        <taxon>Endopterygota</taxon>
        <taxon>Diptera</taxon>
        <taxon>Nematocera</taxon>
        <taxon>Culicoidea</taxon>
        <taxon>Culicidae</taxon>
        <taxon>Culicinae</taxon>
        <taxon>Culicini</taxon>
        <taxon>Culex</taxon>
        <taxon>Culex</taxon>
    </lineage>
</organism>
<evidence type="ECO:0000313" key="1">
    <source>
        <dbReference type="EMBL" id="CAG6475163.1"/>
    </source>
</evidence>
<dbReference type="EMBL" id="HBUE01076213">
    <property type="protein sequence ID" value="CAG6475164.1"/>
    <property type="molecule type" value="Transcribed_RNA"/>
</dbReference>
<proteinExistence type="predicted"/>
<dbReference type="EMBL" id="HBUE01076209">
    <property type="protein sequence ID" value="CAG6475163.1"/>
    <property type="molecule type" value="Transcribed_RNA"/>
</dbReference>
<dbReference type="AlphaFoldDB" id="A0A8D8BH66"/>
<sequence length="128" mass="13196">MVFRSGEAGVSGSGEAGVSGIPAIWRSWDSRGSSSSSALGVCGTVLLRLRIVLQLCLDEADLLGVSGDTASIRIASAKLGWGVFGIGESIRAGSGELVRSKISRDVDFRGLSTSNPVTKLRVSSPSID</sequence>
<name>A0A8D8BH66_CULPI</name>